<sequence>MADTHSSASILPAVQKSKDFQEHANLCSRLLTHYSDQYRDRMVYWTARERSANEGDMLTLIIDSFDRSKLALPMWPLGRTPKRTLYETVQRHSFFLLGWEF</sequence>
<reference evidence="1" key="1">
    <citation type="submission" date="2022-10" db="EMBL/GenBank/DDBJ databases">
        <authorList>
            <person name="Chen Y."/>
            <person name="Dougan E. K."/>
            <person name="Chan C."/>
            <person name="Rhodes N."/>
            <person name="Thang M."/>
        </authorList>
    </citation>
    <scope>NUCLEOTIDE SEQUENCE</scope>
</reference>
<comment type="caution">
    <text evidence="1">The sequence shown here is derived from an EMBL/GenBank/DDBJ whole genome shotgun (WGS) entry which is preliminary data.</text>
</comment>
<dbReference type="EMBL" id="CAMXCT020005290">
    <property type="protein sequence ID" value="CAL1165310.1"/>
    <property type="molecule type" value="Genomic_DNA"/>
</dbReference>
<dbReference type="Proteomes" id="UP001152797">
    <property type="component" value="Unassembled WGS sequence"/>
</dbReference>
<accession>A0A9P1GFW0</accession>
<dbReference type="EMBL" id="CAMXCT030005290">
    <property type="protein sequence ID" value="CAL4799247.1"/>
    <property type="molecule type" value="Genomic_DNA"/>
</dbReference>
<organism evidence="1">
    <name type="scientific">Cladocopium goreaui</name>
    <dbReference type="NCBI Taxonomy" id="2562237"/>
    <lineage>
        <taxon>Eukaryota</taxon>
        <taxon>Sar</taxon>
        <taxon>Alveolata</taxon>
        <taxon>Dinophyceae</taxon>
        <taxon>Suessiales</taxon>
        <taxon>Symbiodiniaceae</taxon>
        <taxon>Cladocopium</taxon>
    </lineage>
</organism>
<dbReference type="AlphaFoldDB" id="A0A9P1GFW0"/>
<reference evidence="2" key="2">
    <citation type="submission" date="2024-04" db="EMBL/GenBank/DDBJ databases">
        <authorList>
            <person name="Chen Y."/>
            <person name="Shah S."/>
            <person name="Dougan E. K."/>
            <person name="Thang M."/>
            <person name="Chan C."/>
        </authorList>
    </citation>
    <scope>NUCLEOTIDE SEQUENCE [LARGE SCALE GENOMIC DNA]</scope>
</reference>
<proteinExistence type="predicted"/>
<evidence type="ECO:0000313" key="1">
    <source>
        <dbReference type="EMBL" id="CAI4011935.1"/>
    </source>
</evidence>
<evidence type="ECO:0000313" key="3">
    <source>
        <dbReference type="Proteomes" id="UP001152797"/>
    </source>
</evidence>
<name>A0A9P1GFW0_9DINO</name>
<gene>
    <name evidence="1" type="ORF">C1SCF055_LOCUS37050</name>
</gene>
<keyword evidence="3" id="KW-1185">Reference proteome</keyword>
<protein>
    <submittedName>
        <fullName evidence="1">Uncharacterized protein</fullName>
    </submittedName>
</protein>
<evidence type="ECO:0000313" key="2">
    <source>
        <dbReference type="EMBL" id="CAL1165310.1"/>
    </source>
</evidence>
<dbReference type="EMBL" id="CAMXCT010005290">
    <property type="protein sequence ID" value="CAI4011935.1"/>
    <property type="molecule type" value="Genomic_DNA"/>
</dbReference>